<evidence type="ECO:0000313" key="2">
    <source>
        <dbReference type="EMBL" id="PAV73054.1"/>
    </source>
</evidence>
<feature type="region of interest" description="Disordered" evidence="1">
    <location>
        <begin position="58"/>
        <end position="91"/>
    </location>
</feature>
<comment type="caution">
    <text evidence="2">The sequence shown here is derived from an EMBL/GenBank/DDBJ whole genome shotgun (WGS) entry which is preliminary data.</text>
</comment>
<evidence type="ECO:0000313" key="3">
    <source>
        <dbReference type="Proteomes" id="UP000218231"/>
    </source>
</evidence>
<gene>
    <name evidence="2" type="ORF">WR25_13470</name>
</gene>
<dbReference type="OrthoDB" id="5864339at2759"/>
<sequence>MLVVCLLFSLEHEEWPLGLGRAPALVRDPDPARPLADRHPQSRIDHGADPAVVLGATGQIRGGKMKQLPRQRDPSPHGSQGTTDVVPPPPRVILSSSKERVRIAEAAKARFEELASGLFLPSEDRSNLIKELSFVNSSLALVPSIDDPLRATLYEKGVSVNMKLSDLTRLHETLLIGLNLRELIEKLGSDGQGSPLDSGVYGYLDVFARLNGAAIKDLIRLEREAVLRARGVNPYRAMPSLGRLPLDGSSFVHRSTNTVIPNLFGEVLRSELTTADSSASRALERLRRTDSGRANRNNSRPSARRKQCDLLDS</sequence>
<evidence type="ECO:0000256" key="1">
    <source>
        <dbReference type="SAM" id="MobiDB-lite"/>
    </source>
</evidence>
<feature type="compositionally biased region" description="Basic and acidic residues" evidence="1">
    <location>
        <begin position="282"/>
        <end position="293"/>
    </location>
</feature>
<accession>A0A2A2KGE6</accession>
<dbReference type="Proteomes" id="UP000218231">
    <property type="component" value="Unassembled WGS sequence"/>
</dbReference>
<feature type="region of interest" description="Disordered" evidence="1">
    <location>
        <begin position="279"/>
        <end position="313"/>
    </location>
</feature>
<name>A0A2A2KGE6_9BILA</name>
<organism evidence="2 3">
    <name type="scientific">Diploscapter pachys</name>
    <dbReference type="NCBI Taxonomy" id="2018661"/>
    <lineage>
        <taxon>Eukaryota</taxon>
        <taxon>Metazoa</taxon>
        <taxon>Ecdysozoa</taxon>
        <taxon>Nematoda</taxon>
        <taxon>Chromadorea</taxon>
        <taxon>Rhabditida</taxon>
        <taxon>Rhabditina</taxon>
        <taxon>Rhabditomorpha</taxon>
        <taxon>Rhabditoidea</taxon>
        <taxon>Rhabditidae</taxon>
        <taxon>Diploscapter</taxon>
    </lineage>
</organism>
<dbReference type="AlphaFoldDB" id="A0A2A2KGE6"/>
<reference evidence="2 3" key="1">
    <citation type="journal article" date="2017" name="Curr. Biol.">
        <title>Genome architecture and evolution of a unichromosomal asexual nematode.</title>
        <authorList>
            <person name="Fradin H."/>
            <person name="Zegar C."/>
            <person name="Gutwein M."/>
            <person name="Lucas J."/>
            <person name="Kovtun M."/>
            <person name="Corcoran D."/>
            <person name="Baugh L.R."/>
            <person name="Kiontke K."/>
            <person name="Gunsalus K."/>
            <person name="Fitch D.H."/>
            <person name="Piano F."/>
        </authorList>
    </citation>
    <scope>NUCLEOTIDE SEQUENCE [LARGE SCALE GENOMIC DNA]</scope>
    <source>
        <strain evidence="2">PF1309</strain>
    </source>
</reference>
<dbReference type="EMBL" id="LIAE01008670">
    <property type="protein sequence ID" value="PAV73054.1"/>
    <property type="molecule type" value="Genomic_DNA"/>
</dbReference>
<keyword evidence="3" id="KW-1185">Reference proteome</keyword>
<protein>
    <submittedName>
        <fullName evidence="2">Uncharacterized protein</fullName>
    </submittedName>
</protein>
<proteinExistence type="predicted"/>